<evidence type="ECO:0000313" key="7">
    <source>
        <dbReference type="EMBL" id="VAW37144.1"/>
    </source>
</evidence>
<dbReference type="InterPro" id="IPR005942">
    <property type="entry name" value="Daunbcin-R_ABC-transpt"/>
</dbReference>
<evidence type="ECO:0000256" key="5">
    <source>
        <dbReference type="SAM" id="Phobius"/>
    </source>
</evidence>
<proteinExistence type="predicted"/>
<dbReference type="GO" id="GO:0140359">
    <property type="term" value="F:ABC-type transporter activity"/>
    <property type="evidence" value="ECO:0007669"/>
    <property type="project" value="InterPro"/>
</dbReference>
<organism evidence="7">
    <name type="scientific">hydrothermal vent metagenome</name>
    <dbReference type="NCBI Taxonomy" id="652676"/>
    <lineage>
        <taxon>unclassified sequences</taxon>
        <taxon>metagenomes</taxon>
        <taxon>ecological metagenomes</taxon>
    </lineage>
</organism>
<keyword evidence="4 5" id="KW-0472">Membrane</keyword>
<feature type="transmembrane region" description="Helical" evidence="5">
    <location>
        <begin position="25"/>
        <end position="45"/>
    </location>
</feature>
<keyword evidence="2 5" id="KW-0812">Transmembrane</keyword>
<evidence type="ECO:0000256" key="1">
    <source>
        <dbReference type="ARBA" id="ARBA00004141"/>
    </source>
</evidence>
<comment type="subcellular location">
    <subcellularLocation>
        <location evidence="1">Membrane</location>
        <topology evidence="1">Multi-pass membrane protein</topology>
    </subcellularLocation>
</comment>
<gene>
    <name evidence="7" type="ORF">MNBD_DELTA02-1240</name>
</gene>
<keyword evidence="3 5" id="KW-1133">Transmembrane helix</keyword>
<feature type="transmembrane region" description="Helical" evidence="5">
    <location>
        <begin position="109"/>
        <end position="131"/>
    </location>
</feature>
<dbReference type="GO" id="GO:0043190">
    <property type="term" value="C:ATP-binding cassette (ABC) transporter complex"/>
    <property type="evidence" value="ECO:0007669"/>
    <property type="project" value="InterPro"/>
</dbReference>
<dbReference type="PROSITE" id="PS51012">
    <property type="entry name" value="ABC_TM2"/>
    <property type="match status" value="1"/>
</dbReference>
<feature type="transmembrane region" description="Helical" evidence="5">
    <location>
        <begin position="176"/>
        <end position="195"/>
    </location>
</feature>
<dbReference type="PIRSF" id="PIRSF006648">
    <property type="entry name" value="DrrB"/>
    <property type="match status" value="1"/>
</dbReference>
<evidence type="ECO:0000256" key="2">
    <source>
        <dbReference type="ARBA" id="ARBA00022692"/>
    </source>
</evidence>
<dbReference type="InterPro" id="IPR000412">
    <property type="entry name" value="ABC_2_transport"/>
</dbReference>
<dbReference type="PRINTS" id="PR00164">
    <property type="entry name" value="ABC2TRNSPORT"/>
</dbReference>
<dbReference type="PANTHER" id="PTHR43229">
    <property type="entry name" value="NODULATION PROTEIN J"/>
    <property type="match status" value="1"/>
</dbReference>
<protein>
    <submittedName>
        <fullName evidence="7">Efflux ABC transporter, permease protein</fullName>
    </submittedName>
</protein>
<name>A0A3B0W0K3_9ZZZZ</name>
<feature type="transmembrane region" description="Helical" evidence="5">
    <location>
        <begin position="65"/>
        <end position="88"/>
    </location>
</feature>
<sequence>MIVTSAVYVIVLREFKRFFRQRGRLLTTLVRPLLWLFIVGTGLSRLVSPPGAGAGAAGSGEYMQFLLPGVIGMTILFSSIFSTMSVVWDREFGFLREMLVAPVSRLTIVTGKLLSGTALSLFQGMMLLIVAPLIGVKIGIGDIVAMVFLVSLVSFSLTSLGLFIAAHLKSLEGFNVIMNFLILPMFFLSGALYPVRHLPTPLRLATYINPLSYGIDAFKHVLLPGGGRLSPEFPLAFDIIFVSVFAAVMMALSARAFSRRG</sequence>
<evidence type="ECO:0000256" key="3">
    <source>
        <dbReference type="ARBA" id="ARBA00022989"/>
    </source>
</evidence>
<evidence type="ECO:0000256" key="4">
    <source>
        <dbReference type="ARBA" id="ARBA00023136"/>
    </source>
</evidence>
<dbReference type="EMBL" id="UOEZ01000050">
    <property type="protein sequence ID" value="VAW37144.1"/>
    <property type="molecule type" value="Genomic_DNA"/>
</dbReference>
<evidence type="ECO:0000259" key="6">
    <source>
        <dbReference type="PROSITE" id="PS51012"/>
    </source>
</evidence>
<dbReference type="InterPro" id="IPR051784">
    <property type="entry name" value="Nod_factor_ABC_transporter"/>
</dbReference>
<feature type="transmembrane region" description="Helical" evidence="5">
    <location>
        <begin position="143"/>
        <end position="164"/>
    </location>
</feature>
<accession>A0A3B0W0K3</accession>
<feature type="transmembrane region" description="Helical" evidence="5">
    <location>
        <begin position="233"/>
        <end position="252"/>
    </location>
</feature>
<dbReference type="AlphaFoldDB" id="A0A3B0W0K3"/>
<dbReference type="PANTHER" id="PTHR43229:SF2">
    <property type="entry name" value="NODULATION PROTEIN J"/>
    <property type="match status" value="1"/>
</dbReference>
<dbReference type="InterPro" id="IPR047817">
    <property type="entry name" value="ABC2_TM_bact-type"/>
</dbReference>
<dbReference type="NCBIfam" id="TIGR01247">
    <property type="entry name" value="drrB"/>
    <property type="match status" value="1"/>
</dbReference>
<dbReference type="Pfam" id="PF01061">
    <property type="entry name" value="ABC2_membrane"/>
    <property type="match status" value="1"/>
</dbReference>
<dbReference type="InterPro" id="IPR013525">
    <property type="entry name" value="ABC2_TM"/>
</dbReference>
<feature type="domain" description="ABC transmembrane type-2" evidence="6">
    <location>
        <begin position="23"/>
        <end position="260"/>
    </location>
</feature>
<reference evidence="7" key="1">
    <citation type="submission" date="2018-06" db="EMBL/GenBank/DDBJ databases">
        <authorList>
            <person name="Zhirakovskaya E."/>
        </authorList>
    </citation>
    <scope>NUCLEOTIDE SEQUENCE</scope>
</reference>